<keyword evidence="1" id="KW-0732">Signal</keyword>
<dbReference type="InterPro" id="IPR036249">
    <property type="entry name" value="Thioredoxin-like_sf"/>
</dbReference>
<dbReference type="AlphaFoldDB" id="A0A5D0RLT2"/>
<dbReference type="PANTHER" id="PTHR36057:SF1">
    <property type="entry name" value="LIPOPROTEIN LIPID ATTACHMENT SITE-LIKE PROTEIN, PUTATIVE (DUF1223)-RELATED"/>
    <property type="match status" value="1"/>
</dbReference>
<dbReference type="PANTHER" id="PTHR36057">
    <property type="match status" value="1"/>
</dbReference>
<proteinExistence type="predicted"/>
<organism evidence="2 3">
    <name type="scientific">Maritimibacter fusiformis</name>
    <dbReference type="NCBI Taxonomy" id="2603819"/>
    <lineage>
        <taxon>Bacteria</taxon>
        <taxon>Pseudomonadati</taxon>
        <taxon>Pseudomonadota</taxon>
        <taxon>Alphaproteobacteria</taxon>
        <taxon>Rhodobacterales</taxon>
        <taxon>Roseobacteraceae</taxon>
        <taxon>Maritimibacter</taxon>
    </lineage>
</organism>
<protein>
    <submittedName>
        <fullName evidence="2">DUF1223 domain-containing protein</fullName>
    </submittedName>
</protein>
<evidence type="ECO:0000256" key="1">
    <source>
        <dbReference type="SAM" id="SignalP"/>
    </source>
</evidence>
<evidence type="ECO:0000313" key="3">
    <source>
        <dbReference type="Proteomes" id="UP000322080"/>
    </source>
</evidence>
<dbReference type="Proteomes" id="UP000322080">
    <property type="component" value="Unassembled WGS sequence"/>
</dbReference>
<reference evidence="2 3" key="1">
    <citation type="submission" date="2019-08" db="EMBL/GenBank/DDBJ databases">
        <title>Identification of a novel species of the genus Boseongicola.</title>
        <authorList>
            <person name="Zhang X.-Q."/>
        </authorList>
    </citation>
    <scope>NUCLEOTIDE SEQUENCE [LARGE SCALE GENOMIC DNA]</scope>
    <source>
        <strain evidence="2 3">HY14</strain>
    </source>
</reference>
<gene>
    <name evidence="2" type="ORF">FVF75_08810</name>
</gene>
<keyword evidence="3" id="KW-1185">Reference proteome</keyword>
<dbReference type="RefSeq" id="WP_148377603.1">
    <property type="nucleotide sequence ID" value="NZ_VSIY01000005.1"/>
</dbReference>
<dbReference type="InterPro" id="IPR010634">
    <property type="entry name" value="DUF1223"/>
</dbReference>
<dbReference type="SUPFAM" id="SSF52833">
    <property type="entry name" value="Thioredoxin-like"/>
    <property type="match status" value="1"/>
</dbReference>
<feature type="signal peptide" evidence="1">
    <location>
        <begin position="1"/>
        <end position="22"/>
    </location>
</feature>
<feature type="chain" id="PRO_5023097585" evidence="1">
    <location>
        <begin position="23"/>
        <end position="236"/>
    </location>
</feature>
<dbReference type="Pfam" id="PF06764">
    <property type="entry name" value="DUF1223"/>
    <property type="match status" value="1"/>
</dbReference>
<name>A0A5D0RLT2_9RHOB</name>
<accession>A0A5D0RLT2</accession>
<dbReference type="EMBL" id="VSIY01000005">
    <property type="protein sequence ID" value="TYB81795.1"/>
    <property type="molecule type" value="Genomic_DNA"/>
</dbReference>
<evidence type="ECO:0000313" key="2">
    <source>
        <dbReference type="EMBL" id="TYB81795.1"/>
    </source>
</evidence>
<comment type="caution">
    <text evidence="2">The sequence shown here is derived from an EMBL/GenBank/DDBJ whole genome shotgun (WGS) entry which is preliminary data.</text>
</comment>
<sequence>MRIFTLALAMAFALLMSTPARAGDGHLVVVELYTSQGCSSCPPVDALLAELATRDDVLPLALHVDYWDYIGWADTFGRPAHTARQKAYVRVAGGGHVYTPQMVVGGVEHLVGYKPMKLADLLVKHRAAMGEVELSAVAEGNMLRITAGPRDGAVLPDRIMIDIVGYTPEAKVAISHGENAGQTITYANIVTSWEHAGRWNGQGRVELSAPMPDAPRAAVIVQVEGPRRVLAAAKVR</sequence>